<dbReference type="Proteomes" id="UP001448207">
    <property type="component" value="Unassembled WGS sequence"/>
</dbReference>
<accession>A0ABR3ALM4</accession>
<feature type="compositionally biased region" description="Basic and acidic residues" evidence="1">
    <location>
        <begin position="63"/>
        <end position="82"/>
    </location>
</feature>
<protein>
    <submittedName>
        <fullName evidence="2">Uncharacterized protein</fullName>
    </submittedName>
</protein>
<evidence type="ECO:0000313" key="3">
    <source>
        <dbReference type="Proteomes" id="UP001448207"/>
    </source>
</evidence>
<evidence type="ECO:0000256" key="1">
    <source>
        <dbReference type="SAM" id="MobiDB-lite"/>
    </source>
</evidence>
<dbReference type="EMBL" id="JBCLYO010000029">
    <property type="protein sequence ID" value="KAL0076865.1"/>
    <property type="molecule type" value="Genomic_DNA"/>
</dbReference>
<proteinExistence type="predicted"/>
<keyword evidence="3" id="KW-1185">Reference proteome</keyword>
<feature type="compositionally biased region" description="Basic residues" evidence="1">
    <location>
        <begin position="113"/>
        <end position="137"/>
    </location>
</feature>
<feature type="region of interest" description="Disordered" evidence="1">
    <location>
        <begin position="1"/>
        <end position="140"/>
    </location>
</feature>
<dbReference type="PANTHER" id="PTHR34689:SF1">
    <property type="entry name" value="NUCLEIC ACID-BINDING PROTEIN"/>
    <property type="match status" value="1"/>
</dbReference>
<organism evidence="2 3">
    <name type="scientific">Phycomyces blakesleeanus</name>
    <dbReference type="NCBI Taxonomy" id="4837"/>
    <lineage>
        <taxon>Eukaryota</taxon>
        <taxon>Fungi</taxon>
        <taxon>Fungi incertae sedis</taxon>
        <taxon>Mucoromycota</taxon>
        <taxon>Mucoromycotina</taxon>
        <taxon>Mucoromycetes</taxon>
        <taxon>Mucorales</taxon>
        <taxon>Phycomycetaceae</taxon>
        <taxon>Phycomyces</taxon>
    </lineage>
</organism>
<reference evidence="2 3" key="1">
    <citation type="submission" date="2024-04" db="EMBL/GenBank/DDBJ databases">
        <title>Symmetric and asymmetric DNA N6-adenine methylation regulates different biological responses in Mucorales.</title>
        <authorList>
            <consortium name="Lawrence Berkeley National Laboratory"/>
            <person name="Lax C."/>
            <person name="Mondo S.J."/>
            <person name="Osorio-Concepcion M."/>
            <person name="Muszewska A."/>
            <person name="Corrochano-Luque M."/>
            <person name="Gutierrez G."/>
            <person name="Riley R."/>
            <person name="Lipzen A."/>
            <person name="Guo J."/>
            <person name="Hundley H."/>
            <person name="Amirebrahimi M."/>
            <person name="Ng V."/>
            <person name="Lorenzo-Gutierrez D."/>
            <person name="Binder U."/>
            <person name="Yang J."/>
            <person name="Song Y."/>
            <person name="Canovas D."/>
            <person name="Navarro E."/>
            <person name="Freitag M."/>
            <person name="Gabaldon T."/>
            <person name="Grigoriev I.V."/>
            <person name="Corrochano L.M."/>
            <person name="Nicolas F.E."/>
            <person name="Garre V."/>
        </authorList>
    </citation>
    <scope>NUCLEOTIDE SEQUENCE [LARGE SCALE GENOMIC DNA]</scope>
    <source>
        <strain evidence="2 3">L51</strain>
    </source>
</reference>
<dbReference type="PANTHER" id="PTHR34689">
    <property type="entry name" value="NUCLEIC ACID-BINDING PROTEIN"/>
    <property type="match status" value="1"/>
</dbReference>
<sequence>MGDSQRREYSSSRRSRSPISHRSRRSTSPRRRSSNNRSPSPRRRSHRPSDRSASPRRSHRSARSPDDRHGKRASDRSVDDKSRHRSSHSDRKHRRSPSPETESSSSEDEDRRRSHKKHKKEKKHKKSKKSKKTKKSKLGSVGDQWGKFGVIYEADIFTKEAEFQAWLIEVKHVDVESVNNIKRKELFIDFMEDYNTATMTHEKFYDLSKWEARQRALRMGEAPPTTKGVYDFKDDEEQLRQQQRQAARLVASKQPTLTMSQHQLEELSKVNRERIQAERMRRLGLTPKESMGVRYEYEQQ</sequence>
<gene>
    <name evidence="2" type="ORF">J3Q64DRAFT_1769533</name>
</gene>
<evidence type="ECO:0000313" key="2">
    <source>
        <dbReference type="EMBL" id="KAL0076865.1"/>
    </source>
</evidence>
<feature type="compositionally biased region" description="Polar residues" evidence="1">
    <location>
        <begin position="253"/>
        <end position="262"/>
    </location>
</feature>
<feature type="compositionally biased region" description="Basic residues" evidence="1">
    <location>
        <begin position="83"/>
        <end position="96"/>
    </location>
</feature>
<comment type="caution">
    <text evidence="2">The sequence shown here is derived from an EMBL/GenBank/DDBJ whole genome shotgun (WGS) entry which is preliminary data.</text>
</comment>
<name>A0ABR3ALM4_PHYBL</name>
<feature type="compositionally biased region" description="Basic and acidic residues" evidence="1">
    <location>
        <begin position="1"/>
        <end position="11"/>
    </location>
</feature>
<feature type="compositionally biased region" description="Basic residues" evidence="1">
    <location>
        <begin position="13"/>
        <end position="46"/>
    </location>
</feature>
<feature type="region of interest" description="Disordered" evidence="1">
    <location>
        <begin position="251"/>
        <end position="271"/>
    </location>
</feature>